<dbReference type="InterPro" id="IPR055100">
    <property type="entry name" value="GNAT_LYC1-like"/>
</dbReference>
<accession>A0A4Y7TPG6</accession>
<comment type="caution">
    <text evidence="2">The sequence shown here is derived from an EMBL/GenBank/DDBJ whole genome shotgun (WGS) entry which is preliminary data.</text>
</comment>
<dbReference type="OrthoDB" id="2020070at2759"/>
<dbReference type="PANTHER" id="PTHR34815">
    <property type="entry name" value="LYSINE ACETYLTRANSFERASE"/>
    <property type="match status" value="1"/>
</dbReference>
<keyword evidence="3" id="KW-1185">Reference proteome</keyword>
<feature type="domain" description="LYC1 C-terminal" evidence="1">
    <location>
        <begin position="195"/>
        <end position="382"/>
    </location>
</feature>
<evidence type="ECO:0000259" key="1">
    <source>
        <dbReference type="Pfam" id="PF22998"/>
    </source>
</evidence>
<proteinExistence type="predicted"/>
<sequence length="382" mass="42946">MFKGLSIFPATKEQAVESRSRSYEAWGRPFGMEMEGYLDRKNDYGGYEMAKEGRWTTWVLAPRGDPETLDFMCSCETLRRETVVSTQAGSDYKSESQVGYGVASVFTPPQNRGKGYAKHMMRLLHWVLAPASSFSATFPEEWGQPPAIPEGFGTGVVSVLYSDVGREFYKAAGPVPGEDGWVVGPHVITTWNLATSSLNASNDTASGWRLLGKEQLQELWERDSELIIDETPSNLSSTNKKAFTFLPRKGLGEYLYRRTDWFVNKMEDSPKYWGMESKLNVGNTFVSWSYEMYPGHPKTLLVTRLRCPRAMLAELISVLVGYAKELGIDKVQAWNLSDELKEECSKIGGDSVDAEEHLASAKWYGKGDSTVEWLNSEKFAWC</sequence>
<dbReference type="EMBL" id="QPFP01000007">
    <property type="protein sequence ID" value="TEB35462.1"/>
    <property type="molecule type" value="Genomic_DNA"/>
</dbReference>
<evidence type="ECO:0000313" key="2">
    <source>
        <dbReference type="EMBL" id="TEB35462.1"/>
    </source>
</evidence>
<dbReference type="InterPro" id="IPR053013">
    <property type="entry name" value="LAT"/>
</dbReference>
<dbReference type="Pfam" id="PF22998">
    <property type="entry name" value="GNAT_LYC1-like"/>
    <property type="match status" value="1"/>
</dbReference>
<reference evidence="2 3" key="1">
    <citation type="journal article" date="2019" name="Nat. Ecol. Evol.">
        <title>Megaphylogeny resolves global patterns of mushroom evolution.</title>
        <authorList>
            <person name="Varga T."/>
            <person name="Krizsan K."/>
            <person name="Foldi C."/>
            <person name="Dima B."/>
            <person name="Sanchez-Garcia M."/>
            <person name="Sanchez-Ramirez S."/>
            <person name="Szollosi G.J."/>
            <person name="Szarkandi J.G."/>
            <person name="Papp V."/>
            <person name="Albert L."/>
            <person name="Andreopoulos W."/>
            <person name="Angelini C."/>
            <person name="Antonin V."/>
            <person name="Barry K.W."/>
            <person name="Bougher N.L."/>
            <person name="Buchanan P."/>
            <person name="Buyck B."/>
            <person name="Bense V."/>
            <person name="Catcheside P."/>
            <person name="Chovatia M."/>
            <person name="Cooper J."/>
            <person name="Damon W."/>
            <person name="Desjardin D."/>
            <person name="Finy P."/>
            <person name="Geml J."/>
            <person name="Haridas S."/>
            <person name="Hughes K."/>
            <person name="Justo A."/>
            <person name="Karasinski D."/>
            <person name="Kautmanova I."/>
            <person name="Kiss B."/>
            <person name="Kocsube S."/>
            <person name="Kotiranta H."/>
            <person name="LaButti K.M."/>
            <person name="Lechner B.E."/>
            <person name="Liimatainen K."/>
            <person name="Lipzen A."/>
            <person name="Lukacs Z."/>
            <person name="Mihaltcheva S."/>
            <person name="Morgado L.N."/>
            <person name="Niskanen T."/>
            <person name="Noordeloos M.E."/>
            <person name="Ohm R.A."/>
            <person name="Ortiz-Santana B."/>
            <person name="Ovrebo C."/>
            <person name="Racz N."/>
            <person name="Riley R."/>
            <person name="Savchenko A."/>
            <person name="Shiryaev A."/>
            <person name="Soop K."/>
            <person name="Spirin V."/>
            <person name="Szebenyi C."/>
            <person name="Tomsovsky M."/>
            <person name="Tulloss R.E."/>
            <person name="Uehling J."/>
            <person name="Grigoriev I.V."/>
            <person name="Vagvolgyi C."/>
            <person name="Papp T."/>
            <person name="Martin F.M."/>
            <person name="Miettinen O."/>
            <person name="Hibbett D.S."/>
            <person name="Nagy L.G."/>
        </authorList>
    </citation>
    <scope>NUCLEOTIDE SEQUENCE [LARGE SCALE GENOMIC DNA]</scope>
    <source>
        <strain evidence="2 3">FP101781</strain>
    </source>
</reference>
<dbReference type="AlphaFoldDB" id="A0A4Y7TPG6"/>
<dbReference type="Proteomes" id="UP000298030">
    <property type="component" value="Unassembled WGS sequence"/>
</dbReference>
<protein>
    <recommendedName>
        <fullName evidence="1">LYC1 C-terminal domain-containing protein</fullName>
    </recommendedName>
</protein>
<dbReference type="STRING" id="71717.A0A4Y7TPG6"/>
<dbReference type="PANTHER" id="PTHR34815:SF2">
    <property type="entry name" value="N-ACETYLTRANSFERASE DOMAIN-CONTAINING PROTEIN"/>
    <property type="match status" value="1"/>
</dbReference>
<name>A0A4Y7TPG6_COPMI</name>
<gene>
    <name evidence="2" type="ORF">FA13DRAFT_1728276</name>
</gene>
<evidence type="ECO:0000313" key="3">
    <source>
        <dbReference type="Proteomes" id="UP000298030"/>
    </source>
</evidence>
<organism evidence="2 3">
    <name type="scientific">Coprinellus micaceus</name>
    <name type="common">Glistening ink-cap mushroom</name>
    <name type="synonym">Coprinus micaceus</name>
    <dbReference type="NCBI Taxonomy" id="71717"/>
    <lineage>
        <taxon>Eukaryota</taxon>
        <taxon>Fungi</taxon>
        <taxon>Dikarya</taxon>
        <taxon>Basidiomycota</taxon>
        <taxon>Agaricomycotina</taxon>
        <taxon>Agaricomycetes</taxon>
        <taxon>Agaricomycetidae</taxon>
        <taxon>Agaricales</taxon>
        <taxon>Agaricineae</taxon>
        <taxon>Psathyrellaceae</taxon>
        <taxon>Coprinellus</taxon>
    </lineage>
</organism>